<dbReference type="RefSeq" id="WP_106058765.1">
    <property type="nucleotide sequence ID" value="NZ_PVXQ01000005.1"/>
</dbReference>
<evidence type="ECO:0000313" key="2">
    <source>
        <dbReference type="Proteomes" id="UP000239471"/>
    </source>
</evidence>
<gene>
    <name evidence="1" type="primary">yidA_3</name>
    <name evidence="1" type="ORF">CLVI_07360</name>
</gene>
<protein>
    <submittedName>
        <fullName evidence="1">Sugar phosphatase YidA</fullName>
        <ecNumber evidence="1">3.1.3.23</ecNumber>
    </submittedName>
</protein>
<dbReference type="GO" id="GO:0000287">
    <property type="term" value="F:magnesium ion binding"/>
    <property type="evidence" value="ECO:0007669"/>
    <property type="project" value="TreeGrafter"/>
</dbReference>
<dbReference type="SFLD" id="SFLDG01140">
    <property type="entry name" value="C2.B:_Phosphomannomutase_and_P"/>
    <property type="match status" value="1"/>
</dbReference>
<name>A0A2T0BIS3_9CLOT</name>
<comment type="caution">
    <text evidence="1">The sequence shown here is derived from an EMBL/GenBank/DDBJ whole genome shotgun (WGS) entry which is preliminary data.</text>
</comment>
<dbReference type="NCBIfam" id="TIGR01484">
    <property type="entry name" value="HAD-SF-IIB"/>
    <property type="match status" value="1"/>
</dbReference>
<dbReference type="EMBL" id="PVXQ01000005">
    <property type="protein sequence ID" value="PRR83789.1"/>
    <property type="molecule type" value="Genomic_DNA"/>
</dbReference>
<sequence>MYKLIAIDMDGTLLRDDKTISTLNKITLRRAIDLGVKVVLTSGRPIQGLKKYLDELGLVGEDEYVIGVNGAVICKTDDYEIINSDGTLTGKDVKYIYNKVKDLGTYVHAFTSKEDLVNMESRFSEEEEKRIDLKVRVVDFPNEVQDDDEILKVVLEEEKLVLDKITPQIPKDLFEKYTVIRSLDFMMEFMNKDCNKATGLEKLAQYLKIDKSEIIAIGDADNDIEMLEYAGLAVAMGNAKDEIKQLADYVTKSNEEDGVAYAIDKFILTQQ</sequence>
<dbReference type="InterPro" id="IPR036412">
    <property type="entry name" value="HAD-like_sf"/>
</dbReference>
<dbReference type="OrthoDB" id="9781413at2"/>
<accession>A0A2T0BIS3</accession>
<dbReference type="InterPro" id="IPR006379">
    <property type="entry name" value="HAD-SF_hydro_IIB"/>
</dbReference>
<dbReference type="PANTHER" id="PTHR10000:SF8">
    <property type="entry name" value="HAD SUPERFAMILY HYDROLASE-LIKE, TYPE 3"/>
    <property type="match status" value="1"/>
</dbReference>
<dbReference type="InterPro" id="IPR023214">
    <property type="entry name" value="HAD_sf"/>
</dbReference>
<dbReference type="PANTHER" id="PTHR10000">
    <property type="entry name" value="PHOSPHOSERINE PHOSPHATASE"/>
    <property type="match status" value="1"/>
</dbReference>
<dbReference type="NCBIfam" id="TIGR00099">
    <property type="entry name" value="Cof-subfamily"/>
    <property type="match status" value="1"/>
</dbReference>
<keyword evidence="2" id="KW-1185">Reference proteome</keyword>
<organism evidence="1 2">
    <name type="scientific">Clostridium vincentii</name>
    <dbReference type="NCBI Taxonomy" id="52704"/>
    <lineage>
        <taxon>Bacteria</taxon>
        <taxon>Bacillati</taxon>
        <taxon>Bacillota</taxon>
        <taxon>Clostridia</taxon>
        <taxon>Eubacteriales</taxon>
        <taxon>Clostridiaceae</taxon>
        <taxon>Clostridium</taxon>
    </lineage>
</organism>
<reference evidence="1 2" key="1">
    <citation type="submission" date="2018-03" db="EMBL/GenBank/DDBJ databases">
        <title>Genome sequence of Clostridium vincentii DSM 10228.</title>
        <authorList>
            <person name="Poehlein A."/>
            <person name="Daniel R."/>
        </authorList>
    </citation>
    <scope>NUCLEOTIDE SEQUENCE [LARGE SCALE GENOMIC DNA]</scope>
    <source>
        <strain evidence="1 2">DSM 10228</strain>
    </source>
</reference>
<dbReference type="GO" id="GO:0050308">
    <property type="term" value="F:sugar-phosphatase activity"/>
    <property type="evidence" value="ECO:0007669"/>
    <property type="project" value="UniProtKB-EC"/>
</dbReference>
<dbReference type="Gene3D" id="3.40.50.1000">
    <property type="entry name" value="HAD superfamily/HAD-like"/>
    <property type="match status" value="1"/>
</dbReference>
<dbReference type="InterPro" id="IPR000150">
    <property type="entry name" value="Cof"/>
</dbReference>
<keyword evidence="1" id="KW-0378">Hydrolase</keyword>
<dbReference type="CDD" id="cd07516">
    <property type="entry name" value="HAD_Pase"/>
    <property type="match status" value="1"/>
</dbReference>
<dbReference type="Proteomes" id="UP000239471">
    <property type="component" value="Unassembled WGS sequence"/>
</dbReference>
<dbReference type="Pfam" id="PF08282">
    <property type="entry name" value="Hydrolase_3"/>
    <property type="match status" value="1"/>
</dbReference>
<dbReference type="AlphaFoldDB" id="A0A2T0BIS3"/>
<dbReference type="GO" id="GO:0005829">
    <property type="term" value="C:cytosol"/>
    <property type="evidence" value="ECO:0007669"/>
    <property type="project" value="TreeGrafter"/>
</dbReference>
<dbReference type="SFLD" id="SFLDS00003">
    <property type="entry name" value="Haloacid_Dehalogenase"/>
    <property type="match status" value="1"/>
</dbReference>
<dbReference type="EC" id="3.1.3.23" evidence="1"/>
<dbReference type="SUPFAM" id="SSF56784">
    <property type="entry name" value="HAD-like"/>
    <property type="match status" value="1"/>
</dbReference>
<evidence type="ECO:0000313" key="1">
    <source>
        <dbReference type="EMBL" id="PRR83789.1"/>
    </source>
</evidence>
<proteinExistence type="predicted"/>
<dbReference type="SFLD" id="SFLDG01144">
    <property type="entry name" value="C2.B.4:_PGP_Like"/>
    <property type="match status" value="1"/>
</dbReference>
<dbReference type="Gene3D" id="3.30.1240.10">
    <property type="match status" value="1"/>
</dbReference>